<accession>A0ABQ3B7F2</accession>
<dbReference type="InterPro" id="IPR023485">
    <property type="entry name" value="Ptyr_pPase"/>
</dbReference>
<comment type="catalytic activity">
    <reaction evidence="5">
        <text>O-phospho-L-tyrosyl-[protein] + H2O = L-tyrosyl-[protein] + phosphate</text>
        <dbReference type="Rhea" id="RHEA:10684"/>
        <dbReference type="Rhea" id="RHEA-COMP:10136"/>
        <dbReference type="Rhea" id="RHEA-COMP:20101"/>
        <dbReference type="ChEBI" id="CHEBI:15377"/>
        <dbReference type="ChEBI" id="CHEBI:43474"/>
        <dbReference type="ChEBI" id="CHEBI:46858"/>
        <dbReference type="ChEBI" id="CHEBI:61978"/>
        <dbReference type="EC" id="3.1.3.48"/>
    </reaction>
</comment>
<comment type="caution">
    <text evidence="7">The sequence shown here is derived from an EMBL/GenBank/DDBJ whole genome shotgun (WGS) entry which is preliminary data.</text>
</comment>
<keyword evidence="4" id="KW-0904">Protein phosphatase</keyword>
<protein>
    <recommendedName>
        <fullName evidence="2">protein-tyrosine-phosphatase</fullName>
        <ecNumber evidence="2">3.1.3.48</ecNumber>
    </recommendedName>
</protein>
<evidence type="ECO:0000313" key="7">
    <source>
        <dbReference type="EMBL" id="GGY82285.1"/>
    </source>
</evidence>
<evidence type="ECO:0000313" key="8">
    <source>
        <dbReference type="Proteomes" id="UP000619761"/>
    </source>
</evidence>
<dbReference type="SUPFAM" id="SSF52788">
    <property type="entry name" value="Phosphotyrosine protein phosphatases I"/>
    <property type="match status" value="1"/>
</dbReference>
<dbReference type="EMBL" id="BMYZ01000003">
    <property type="protein sequence ID" value="GGY82285.1"/>
    <property type="molecule type" value="Genomic_DNA"/>
</dbReference>
<dbReference type="Proteomes" id="UP000619761">
    <property type="component" value="Unassembled WGS sequence"/>
</dbReference>
<dbReference type="Pfam" id="PF01451">
    <property type="entry name" value="LMWPc"/>
    <property type="match status" value="1"/>
</dbReference>
<evidence type="ECO:0000256" key="2">
    <source>
        <dbReference type="ARBA" id="ARBA00013064"/>
    </source>
</evidence>
<reference evidence="8" key="1">
    <citation type="journal article" date="2019" name="Int. J. Syst. Evol. Microbiol.">
        <title>The Global Catalogue of Microorganisms (GCM) 10K type strain sequencing project: providing services to taxonomists for standard genome sequencing and annotation.</title>
        <authorList>
            <consortium name="The Broad Institute Genomics Platform"/>
            <consortium name="The Broad Institute Genome Sequencing Center for Infectious Disease"/>
            <person name="Wu L."/>
            <person name="Ma J."/>
        </authorList>
    </citation>
    <scope>NUCLEOTIDE SEQUENCE [LARGE SCALE GENOMIC DNA]</scope>
    <source>
        <strain evidence="8">KCTC 32239</strain>
    </source>
</reference>
<sequence length="167" mass="18711">MLNTFIYGVKHNFGAFDKYQNIQLSKVRRLIFICSGNICRSPLAEYVAKKNGVEAISFGLHCRGGDAADIRAINYGKTINLDLSTHVTQNIAQYQPKEGDLLVGMEPKHADELEQIFNGKVSITLAGLWLHKKQSYLHDPYGSGSIFFNYCEDQVVRAVESLAKKIN</sequence>
<dbReference type="InterPro" id="IPR050438">
    <property type="entry name" value="LMW_PTPase"/>
</dbReference>
<name>A0ABQ3B7F2_9GAMM</name>
<evidence type="ECO:0000256" key="1">
    <source>
        <dbReference type="ARBA" id="ARBA00011063"/>
    </source>
</evidence>
<dbReference type="Gene3D" id="3.40.50.2300">
    <property type="match status" value="1"/>
</dbReference>
<dbReference type="PRINTS" id="PR00719">
    <property type="entry name" value="LMWPTPASE"/>
</dbReference>
<keyword evidence="3" id="KW-0378">Hydrolase</keyword>
<dbReference type="SMART" id="SM00226">
    <property type="entry name" value="LMWPc"/>
    <property type="match status" value="1"/>
</dbReference>
<keyword evidence="8" id="KW-1185">Reference proteome</keyword>
<dbReference type="InterPro" id="IPR017867">
    <property type="entry name" value="Tyr_phospatase_low_mol_wt"/>
</dbReference>
<comment type="similarity">
    <text evidence="1">Belongs to the low molecular weight phosphotyrosine protein phosphatase family.</text>
</comment>
<dbReference type="InterPro" id="IPR036196">
    <property type="entry name" value="Ptyr_pPase_sf"/>
</dbReference>
<dbReference type="PANTHER" id="PTHR11717:SF31">
    <property type="entry name" value="LOW MOLECULAR WEIGHT PROTEIN-TYROSINE-PHOSPHATASE ETP-RELATED"/>
    <property type="match status" value="1"/>
</dbReference>
<gene>
    <name evidence="7" type="primary">yccY</name>
    <name evidence="7" type="ORF">GCM10011613_28810</name>
</gene>
<evidence type="ECO:0000259" key="6">
    <source>
        <dbReference type="SMART" id="SM00226"/>
    </source>
</evidence>
<proteinExistence type="inferred from homology"/>
<feature type="domain" description="Phosphotyrosine protein phosphatase I" evidence="6">
    <location>
        <begin position="28"/>
        <end position="165"/>
    </location>
</feature>
<evidence type="ECO:0000256" key="5">
    <source>
        <dbReference type="ARBA" id="ARBA00051722"/>
    </source>
</evidence>
<evidence type="ECO:0000256" key="3">
    <source>
        <dbReference type="ARBA" id="ARBA00022801"/>
    </source>
</evidence>
<evidence type="ECO:0000256" key="4">
    <source>
        <dbReference type="ARBA" id="ARBA00022912"/>
    </source>
</evidence>
<dbReference type="PANTHER" id="PTHR11717">
    <property type="entry name" value="LOW MOLECULAR WEIGHT PROTEIN TYROSINE PHOSPHATASE"/>
    <property type="match status" value="1"/>
</dbReference>
<dbReference type="EC" id="3.1.3.48" evidence="2"/>
<organism evidence="7 8">
    <name type="scientific">Cellvibrio zantedeschiae</name>
    <dbReference type="NCBI Taxonomy" id="1237077"/>
    <lineage>
        <taxon>Bacteria</taxon>
        <taxon>Pseudomonadati</taxon>
        <taxon>Pseudomonadota</taxon>
        <taxon>Gammaproteobacteria</taxon>
        <taxon>Cellvibrionales</taxon>
        <taxon>Cellvibrionaceae</taxon>
        <taxon>Cellvibrio</taxon>
    </lineage>
</organism>